<feature type="compositionally biased region" description="Basic and acidic residues" evidence="6">
    <location>
        <begin position="156"/>
        <end position="169"/>
    </location>
</feature>
<feature type="compositionally biased region" description="Basic and acidic residues" evidence="6">
    <location>
        <begin position="1364"/>
        <end position="1390"/>
    </location>
</feature>
<keyword evidence="2 4" id="KW-0863">Zinc-finger</keyword>
<feature type="compositionally biased region" description="Basic and acidic residues" evidence="6">
    <location>
        <begin position="2252"/>
        <end position="2264"/>
    </location>
</feature>
<feature type="compositionally biased region" description="Polar residues" evidence="6">
    <location>
        <begin position="586"/>
        <end position="607"/>
    </location>
</feature>
<dbReference type="GO" id="GO:0042393">
    <property type="term" value="F:histone binding"/>
    <property type="evidence" value="ECO:0007669"/>
    <property type="project" value="TreeGrafter"/>
</dbReference>
<feature type="compositionally biased region" description="Basic and acidic residues" evidence="6">
    <location>
        <begin position="1736"/>
        <end position="1745"/>
    </location>
</feature>
<feature type="compositionally biased region" description="Polar residues" evidence="6">
    <location>
        <begin position="1"/>
        <end position="11"/>
    </location>
</feature>
<feature type="compositionally biased region" description="Low complexity" evidence="6">
    <location>
        <begin position="2500"/>
        <end position="2521"/>
    </location>
</feature>
<feature type="region of interest" description="Disordered" evidence="6">
    <location>
        <begin position="1973"/>
        <end position="2443"/>
    </location>
</feature>
<dbReference type="GO" id="GO:0008270">
    <property type="term" value="F:zinc ion binding"/>
    <property type="evidence" value="ECO:0007669"/>
    <property type="project" value="UniProtKB-KW"/>
</dbReference>
<evidence type="ECO:0000256" key="6">
    <source>
        <dbReference type="SAM" id="MobiDB-lite"/>
    </source>
</evidence>
<feature type="compositionally biased region" description="Basic and acidic residues" evidence="6">
    <location>
        <begin position="1085"/>
        <end position="1095"/>
    </location>
</feature>
<feature type="compositionally biased region" description="Basic and acidic residues" evidence="6">
    <location>
        <begin position="1634"/>
        <end position="1677"/>
    </location>
</feature>
<keyword evidence="3" id="KW-0862">Zinc</keyword>
<feature type="region of interest" description="Disordered" evidence="6">
    <location>
        <begin position="147"/>
        <end position="694"/>
    </location>
</feature>
<feature type="compositionally biased region" description="Basic and acidic residues" evidence="6">
    <location>
        <begin position="2021"/>
        <end position="2034"/>
    </location>
</feature>
<accession>A0AAN9A2R7</accession>
<feature type="compositionally biased region" description="Basic and acidic residues" evidence="6">
    <location>
        <begin position="947"/>
        <end position="963"/>
    </location>
</feature>
<keyword evidence="1" id="KW-0479">Metal-binding</keyword>
<dbReference type="PANTHER" id="PTHR14296">
    <property type="entry name" value="REMODELING AND SPACING FACTOR 1"/>
    <property type="match status" value="1"/>
</dbReference>
<dbReference type="Proteomes" id="UP001381693">
    <property type="component" value="Unassembled WGS sequence"/>
</dbReference>
<feature type="compositionally biased region" description="Low complexity" evidence="6">
    <location>
        <begin position="918"/>
        <end position="930"/>
    </location>
</feature>
<feature type="compositionally biased region" description="Low complexity" evidence="6">
    <location>
        <begin position="2428"/>
        <end position="2443"/>
    </location>
</feature>
<feature type="compositionally biased region" description="Basic and acidic residues" evidence="6">
    <location>
        <begin position="2063"/>
        <end position="2078"/>
    </location>
</feature>
<feature type="compositionally biased region" description="Basic residues" evidence="6">
    <location>
        <begin position="2211"/>
        <end position="2251"/>
    </location>
</feature>
<feature type="compositionally biased region" description="Basic and acidic residues" evidence="6">
    <location>
        <begin position="313"/>
        <end position="322"/>
    </location>
</feature>
<feature type="compositionally biased region" description="Acidic residues" evidence="6">
    <location>
        <begin position="1531"/>
        <end position="1553"/>
    </location>
</feature>
<dbReference type="InterPro" id="IPR013083">
    <property type="entry name" value="Znf_RING/FYVE/PHD"/>
</dbReference>
<evidence type="ECO:0000256" key="5">
    <source>
        <dbReference type="SAM" id="Coils"/>
    </source>
</evidence>
<feature type="region of interest" description="Disordered" evidence="6">
    <location>
        <begin position="836"/>
        <end position="1240"/>
    </location>
</feature>
<feature type="compositionally biased region" description="Polar residues" evidence="6">
    <location>
        <begin position="632"/>
        <end position="644"/>
    </location>
</feature>
<dbReference type="InterPro" id="IPR019786">
    <property type="entry name" value="Zinc_finger_PHD-type_CS"/>
</dbReference>
<feature type="region of interest" description="Disordered" evidence="6">
    <location>
        <begin position="1"/>
        <end position="115"/>
    </location>
</feature>
<feature type="compositionally biased region" description="Polar residues" evidence="6">
    <location>
        <begin position="472"/>
        <end position="481"/>
    </location>
</feature>
<feature type="compositionally biased region" description="Acidic residues" evidence="6">
    <location>
        <begin position="1900"/>
        <end position="1926"/>
    </location>
</feature>
<name>A0AAN9A2R7_HALRR</name>
<gene>
    <name evidence="8" type="ORF">SK128_014055</name>
</gene>
<feature type="compositionally biased region" description="Polar residues" evidence="6">
    <location>
        <begin position="2601"/>
        <end position="2611"/>
    </location>
</feature>
<feature type="domain" description="PHD-type" evidence="7">
    <location>
        <begin position="1793"/>
        <end position="1843"/>
    </location>
</feature>
<feature type="compositionally biased region" description="Low complexity" evidence="6">
    <location>
        <begin position="1173"/>
        <end position="1185"/>
    </location>
</feature>
<sequence length="2872" mass="312875">MSVDGSRSGTVTPIGLSEAPSPVDSKAPSPDGSGLTSPIIDTGQIKTESKSNNTEAVVEKVKEKLSIGKTSPKLEENTDLHIANEKQEQVKKERLENNESDIRGENAELPKNKEDPLVLNDSVIKDEAISKSSFDADKKKSDVIKNEANSKLSFSADKEKSDMTKDEVNSKLSVCVDKKQSDVAKDEALSRSSIIADKEKSDVDKEKAVSKSPIIADKEKSDVIRDESNSKSPSVADKEKSDEITNSNRVDNISEDKPLPVNKDAVMRERDKSPDKSGEVKKSDAGKSVIVGENIGKQNEEVSISKPQGTEAKNVHSDEKVALKLPQGKSLSRKNENSETESKTSSSNQSDVDIKPNKGLDDSYGTAEEKEKSTESKVSELKEEALPLKSKIVSDNMSVADKAVKPPCHTSDVSVPKTPLQRGSKSVSPVQSSKDRPSDFAASDPKAVMKTTPSSKSASPVLVPSRPDAPSLSPSGFNPLSPTFKDDQPPPLKKNRIYSLSQDKTGIVSPTSTSISTPSVPFGNNEPLYAVKSEPLAKTGPHSPTSSPACKSGSTIPKTVSISKDGSVSTVTKGVPIPLVPHKGDSVSSTSPPEKSIRTSTAPSSSVPVRIASTEETPIKTKAASKVENRDVSQSYQSATSNKSEQLKPNDRDKSLPKSHTDGSETASVTSQAKMAVKMSTSELEGSNNGDVNSETVLELNSGLAPQNTIPVYTEIEASDKLAASIPPFPPVSSHIREPATPKEVSLVTSYYQEKLLPSLPPVAKPEAIPTLYTQAPPVETSAPFVPSNTEVSSVSDPFPPAPGSFPSVSVLTLEDIPPAKPLSVCEEKSTLYYDPPVQLPPNSAVIPTPQPDGLSVSKILNNNEAMPSIPRNSNAVPSPPFPSIPTSLLKDKEILNPVPDKLTPVSKSMQLKVNTDTKTPVSKTSVSSTGIPLSSKSMSDAQTPSPEKDKKDLEPPTKRPRVDATSSSESHKESPKEKLSGLAYTLNQLKRAHAGNSVDKKEDDVPGGKVLKRESDVSHRKIEDSARADVGSKKTEIKHGSTMKMGEEERECANSGKDKETKTGSDSRTENAEKNLIRNAESLVAKKESKEGDLGSHNIASSLAKRESKEEDLSNKNTVDIKDDINKREKEMQVNKEKQEKIDETPKKSVTLSRGTLFGLKRDSSLKSGHETSSSTSGRAPTSSEKQTSEPTRKLLKPHNFNRESSTTTKDNVSSRTAPTSSSKLTETSAVEKSSLLKKDGVKEPCVGEAIEEPLMIVKGEGEGAKCESGNELFDSYKNTQYDSSKPWWECFDNNSCKVFESHETIEESVMYFWGDGNGADCDAGNNGDETETKSETKQSESGTSTLVASGTRSSPAQGSVKSQKEKERSKPEGENKEVDRISESDEAKVNGLRTLESVDKSDKVLNPPEKTDNSDKLPGINGKKSKDDNDVSCDKSAVTSRNSKNKKVKNVDKEGVEVEMNDIAMSKKENSKVSETCDKQQDLGKRGKRSNVDLNKIKKSSSCLSEEKENSREVCGKRGTRNRASLEELKDDMEESEEEPEEEEGEDEEMAAEVRNETPARKRRGRPKRSNVAVRGRKARTRSSSHRASDEEEPINEEGLEEPTKKRRQRGKGSTARPLPDVPRQRSARIAKIREKEEEERRHLEALRMKQLAEENRLKEIKRKAREERRALREIKKGKREKKEKKDKEKKKKKRKKRGRKKTSTGDPWANSSSSSSSSSEDEEMEEDEEDEVLEFKSDHEFSPESDVEDQDAQPIRRARTAKKDRQVPARSKNEEKEEEEEEEEESEEDQTHCTKCGHDDHPETILLCDTCDAGWHLSCLRPPLLSVPEGDWLCPACEHVALVKKLKELLESYDECEKRAQTEELRKQRLAFVNVSLDNIITEGGKKKKKKRIRLEGDEEEDEDESGTDSDSDDSDSESDDSSDSSSESSSESDAPLYTLRARSARTLKEQVEDFDEMINEAIRDEMEAAAGAGNAGRGKDIDNIIQANEEEACEKEEEVEEKEDEKENEVPDNADDDEKKESEEAKRERETDEDEEEVAPKRKRRKSAGNASDIDDEDYKASDEHPSDSEEEVKTRKRIKPYNMFFKKRRRLTDLDAEDDDDASDEDFMNTSEEEEEESEESAISSSSLATEVDSDDSDVIGGKRRRSSRYDNVPLRRSTRNRGGRQYDEDSDEDRYTKRSKKKKKRRKTSTEEEEEESSDSESSYKHKKKINQRKRKPPVRSKGKKGSKKAQGKKKQAKGASKVKTKSTEEEAAVDKPAKPRIKYAKPPKSKDEDEEEPARRVTRGRQVNYCFLMSDETEEEEPQKKWRGKVMKGERVPTESSEYEASDDEMKKRRGVSGGLGRGKVMKGEEEDDDDDMGDKSKKKRGRPKKGDELIGKPSPPRPSTIKPLIGKPSPPRPSTIKPTPVVETKPASPVTATVLPSKQTTQVSTPPSTSVSTVQTKLLSPTAAKVLQAAVSPSHASLLKSTSITITPARPKPSVNTPFTTVHVTKQATTPTAAASLPSTTTLASKTTTPPQPTPSAAPPPVTSATFVTATASPAHRTLEPSLSSSPVAPVSTAKGMPASVVTASNIGNNSPGHQPPIGKWSPHLPGVTITNVSVSNTPGTPPRPNVGSAPGSGTPPRPALSGSTVTASPPPPYRSSPLPMTPVGRGAPPVSTAPSSLPPVGPPNASSPHSAPYPPYRPPPDHYQPHPAKERFPSHPAFADYAPGRHSPNPHGVPPRHPSHIPSGHSLPHMPAGYGPPGPGSYPPGGVPPPHAGVLRGPPHDLYRPPHSAHPSHGSPSHPGHPHLVMKPGYHGIEPLPYAGSPGPSPGAIGMHQGSQDSPAHHSPNEDSKDGSLPASKAPGEFSSGLMSYFSSQRDDDVE</sequence>
<feature type="compositionally biased region" description="Basic and acidic residues" evidence="6">
    <location>
        <begin position="1161"/>
        <end position="1171"/>
    </location>
</feature>
<feature type="compositionally biased region" description="Low complexity" evidence="6">
    <location>
        <begin position="2535"/>
        <end position="2564"/>
    </location>
</feature>
<dbReference type="GO" id="GO:0031213">
    <property type="term" value="C:RSF complex"/>
    <property type="evidence" value="ECO:0007669"/>
    <property type="project" value="InterPro"/>
</dbReference>
<feature type="compositionally biased region" description="Polar residues" evidence="6">
    <location>
        <begin position="542"/>
        <end position="572"/>
    </location>
</feature>
<dbReference type="PROSITE" id="PS50016">
    <property type="entry name" value="ZF_PHD_2"/>
    <property type="match status" value="1"/>
</dbReference>
<feature type="compositionally biased region" description="Basic and acidic residues" evidence="6">
    <location>
        <begin position="999"/>
        <end position="1040"/>
    </location>
</feature>
<feature type="compositionally biased region" description="Basic residues" evidence="6">
    <location>
        <begin position="1563"/>
        <end position="1587"/>
    </location>
</feature>
<feature type="compositionally biased region" description="Basic and acidic residues" evidence="6">
    <location>
        <begin position="970"/>
        <end position="980"/>
    </location>
</feature>
<comment type="caution">
    <text evidence="8">The sequence shown here is derived from an EMBL/GenBank/DDBJ whole genome shotgun (WGS) entry which is preliminary data.</text>
</comment>
<dbReference type="Gene3D" id="3.30.40.10">
    <property type="entry name" value="Zinc/RING finger domain, C3HC4 (zinc finger)"/>
    <property type="match status" value="1"/>
</dbReference>
<feature type="region of interest" description="Disordered" evidence="6">
    <location>
        <begin position="1315"/>
        <end position="1798"/>
    </location>
</feature>
<feature type="compositionally biased region" description="Basic and acidic residues" evidence="6">
    <location>
        <begin position="1467"/>
        <end position="1487"/>
    </location>
</feature>
<feature type="compositionally biased region" description="Basic and acidic residues" evidence="6">
    <location>
        <begin position="1426"/>
        <end position="1435"/>
    </location>
</feature>
<evidence type="ECO:0000256" key="1">
    <source>
        <dbReference type="ARBA" id="ARBA00022723"/>
    </source>
</evidence>
<proteinExistence type="predicted"/>
<dbReference type="InterPro" id="IPR001965">
    <property type="entry name" value="Znf_PHD"/>
</dbReference>
<feature type="compositionally biased region" description="Basic and acidic residues" evidence="6">
    <location>
        <begin position="1764"/>
        <end position="1778"/>
    </location>
</feature>
<feature type="compositionally biased region" description="Basic and acidic residues" evidence="6">
    <location>
        <begin position="2692"/>
        <end position="2706"/>
    </location>
</feature>
<feature type="region of interest" description="Disordered" evidence="6">
    <location>
        <begin position="1891"/>
        <end position="1945"/>
    </location>
</feature>
<feature type="compositionally biased region" description="Basic and acidic residues" evidence="6">
    <location>
        <begin position="1105"/>
        <end position="1148"/>
    </location>
</feature>
<feature type="compositionally biased region" description="Basic and acidic residues" evidence="6">
    <location>
        <begin position="352"/>
        <end position="386"/>
    </location>
</feature>
<feature type="compositionally biased region" description="Polar residues" evidence="6">
    <location>
        <begin position="906"/>
        <end position="917"/>
    </location>
</feature>
<feature type="compositionally biased region" description="Basic and acidic residues" evidence="6">
    <location>
        <begin position="645"/>
        <end position="663"/>
    </location>
</feature>
<feature type="compositionally biased region" description="Acidic residues" evidence="6">
    <location>
        <begin position="1592"/>
        <end position="1603"/>
    </location>
</feature>
<feature type="compositionally biased region" description="Basic residues" evidence="6">
    <location>
        <begin position="2183"/>
        <end position="2193"/>
    </location>
</feature>
<reference evidence="8 9" key="1">
    <citation type="submission" date="2023-11" db="EMBL/GenBank/DDBJ databases">
        <title>Halocaridina rubra genome assembly.</title>
        <authorList>
            <person name="Smith C."/>
        </authorList>
    </citation>
    <scope>NUCLEOTIDE SEQUENCE [LARGE SCALE GENOMIC DNA]</scope>
    <source>
        <strain evidence="8">EP-1</strain>
        <tissue evidence="8">Whole</tissue>
    </source>
</reference>
<feature type="compositionally biased region" description="Basic and acidic residues" evidence="6">
    <location>
        <begin position="216"/>
        <end position="229"/>
    </location>
</feature>
<feature type="compositionally biased region" description="Pro residues" evidence="6">
    <location>
        <begin position="2747"/>
        <end position="2764"/>
    </location>
</feature>
<evidence type="ECO:0000313" key="9">
    <source>
        <dbReference type="Proteomes" id="UP001381693"/>
    </source>
</evidence>
<dbReference type="GO" id="GO:0045892">
    <property type="term" value="P:negative regulation of DNA-templated transcription"/>
    <property type="evidence" value="ECO:0007669"/>
    <property type="project" value="TreeGrafter"/>
</dbReference>
<feature type="compositionally biased region" description="Polar residues" evidence="6">
    <location>
        <begin position="2574"/>
        <end position="2585"/>
    </location>
</feature>
<feature type="compositionally biased region" description="Basic and acidic residues" evidence="6">
    <location>
        <begin position="57"/>
        <end position="115"/>
    </location>
</feature>
<feature type="compositionally biased region" description="Basic and acidic residues" evidence="6">
    <location>
        <begin position="1398"/>
        <end position="1417"/>
    </location>
</feature>
<dbReference type="SUPFAM" id="SSF57903">
    <property type="entry name" value="FYVE/PHD zinc finger"/>
    <property type="match status" value="1"/>
</dbReference>
<organism evidence="8 9">
    <name type="scientific">Halocaridina rubra</name>
    <name type="common">Hawaiian red shrimp</name>
    <dbReference type="NCBI Taxonomy" id="373956"/>
    <lineage>
        <taxon>Eukaryota</taxon>
        <taxon>Metazoa</taxon>
        <taxon>Ecdysozoa</taxon>
        <taxon>Arthropoda</taxon>
        <taxon>Crustacea</taxon>
        <taxon>Multicrustacea</taxon>
        <taxon>Malacostraca</taxon>
        <taxon>Eumalacostraca</taxon>
        <taxon>Eucarida</taxon>
        <taxon>Decapoda</taxon>
        <taxon>Pleocyemata</taxon>
        <taxon>Caridea</taxon>
        <taxon>Atyoidea</taxon>
        <taxon>Atyidae</taxon>
        <taxon>Halocaridina</taxon>
    </lineage>
</organism>
<dbReference type="InterPro" id="IPR011011">
    <property type="entry name" value="Znf_FYVE_PHD"/>
</dbReference>
<feature type="compositionally biased region" description="Low complexity" evidence="6">
    <location>
        <begin position="1320"/>
        <end position="1329"/>
    </location>
</feature>
<dbReference type="PROSITE" id="PS01359">
    <property type="entry name" value="ZF_PHD_1"/>
    <property type="match status" value="1"/>
</dbReference>
<keyword evidence="5" id="KW-0175">Coiled coil</keyword>
<evidence type="ECO:0000256" key="3">
    <source>
        <dbReference type="ARBA" id="ARBA00022833"/>
    </source>
</evidence>
<feature type="compositionally biased region" description="Basic and acidic residues" evidence="6">
    <location>
        <begin position="1507"/>
        <end position="1518"/>
    </location>
</feature>
<feature type="compositionally biased region" description="Basic and acidic residues" evidence="6">
    <location>
        <begin position="196"/>
        <end position="209"/>
    </location>
</feature>
<feature type="region of interest" description="Disordered" evidence="6">
    <location>
        <begin position="2499"/>
        <end position="2872"/>
    </location>
</feature>
<feature type="compositionally biased region" description="Basic residues" evidence="6">
    <location>
        <begin position="1678"/>
        <end position="1705"/>
    </location>
</feature>
<dbReference type="Pfam" id="PF00628">
    <property type="entry name" value="PHD"/>
    <property type="match status" value="1"/>
</dbReference>
<keyword evidence="9" id="KW-1185">Reference proteome</keyword>
<feature type="compositionally biased region" description="Low complexity" evidence="6">
    <location>
        <begin position="507"/>
        <end position="521"/>
    </location>
</feature>
<protein>
    <recommendedName>
        <fullName evidence="7">PHD-type domain-containing protein</fullName>
    </recommendedName>
</protein>
<evidence type="ECO:0000259" key="7">
    <source>
        <dbReference type="PROSITE" id="PS50016"/>
    </source>
</evidence>
<feature type="compositionally biased region" description="Basic residues" evidence="6">
    <location>
        <begin position="2265"/>
        <end position="2274"/>
    </location>
</feature>
<feature type="compositionally biased region" description="Polar residues" evidence="6">
    <location>
        <begin position="44"/>
        <end position="55"/>
    </location>
</feature>
<feature type="compositionally biased region" description="Pro residues" evidence="6">
    <location>
        <begin position="2522"/>
        <end position="2534"/>
    </location>
</feature>
<feature type="compositionally biased region" description="Acidic residues" evidence="6">
    <location>
        <begin position="1722"/>
        <end position="1735"/>
    </location>
</feature>
<feature type="compositionally biased region" description="Basic and acidic residues" evidence="6">
    <location>
        <begin position="333"/>
        <end position="342"/>
    </location>
</feature>
<feature type="coiled-coil region" evidence="5">
    <location>
        <begin position="1842"/>
        <end position="1869"/>
    </location>
</feature>
<feature type="compositionally biased region" description="Basic and acidic residues" evidence="6">
    <location>
        <begin position="265"/>
        <end position="285"/>
    </location>
</feature>
<feature type="compositionally biased region" description="Polar residues" evidence="6">
    <location>
        <begin position="1348"/>
        <end position="1363"/>
    </location>
</feature>
<feature type="compositionally biased region" description="Basic residues" evidence="6">
    <location>
        <begin position="2079"/>
        <end position="2095"/>
    </location>
</feature>
<dbReference type="InterPro" id="IPR028938">
    <property type="entry name" value="Rsf1-like"/>
</dbReference>
<feature type="compositionally biased region" description="Basic and acidic residues" evidence="6">
    <location>
        <begin position="2832"/>
        <end position="2843"/>
    </location>
</feature>
<dbReference type="InterPro" id="IPR019787">
    <property type="entry name" value="Znf_PHD-finger"/>
</dbReference>
<feature type="compositionally biased region" description="Low complexity" evidence="6">
    <location>
        <begin position="2812"/>
        <end position="2821"/>
    </location>
</feature>
<feature type="compositionally biased region" description="Basic and acidic residues" evidence="6">
    <location>
        <begin position="176"/>
        <end position="189"/>
    </location>
</feature>
<feature type="compositionally biased region" description="Low complexity" evidence="6">
    <location>
        <begin position="2778"/>
        <end position="2791"/>
    </location>
</feature>
<evidence type="ECO:0000313" key="8">
    <source>
        <dbReference type="EMBL" id="KAK7072938.1"/>
    </source>
</evidence>
<feature type="compositionally biased region" description="Acidic residues" evidence="6">
    <location>
        <begin position="2099"/>
        <end position="2125"/>
    </location>
</feature>
<dbReference type="PANTHER" id="PTHR14296:SF16">
    <property type="entry name" value="REMODELING AND SPACING FACTOR 1"/>
    <property type="match status" value="1"/>
</dbReference>
<dbReference type="SMART" id="SM00249">
    <property type="entry name" value="PHD"/>
    <property type="match status" value="1"/>
</dbReference>
<evidence type="ECO:0000256" key="2">
    <source>
        <dbReference type="ARBA" id="ARBA00022771"/>
    </source>
</evidence>
<feature type="compositionally biased region" description="Acidic residues" evidence="6">
    <location>
        <begin position="1779"/>
        <end position="1791"/>
    </location>
</feature>
<dbReference type="CDD" id="cd15543">
    <property type="entry name" value="PHD_RSF1"/>
    <property type="match status" value="1"/>
</dbReference>
<feature type="compositionally biased region" description="Acidic residues" evidence="6">
    <location>
        <begin position="1992"/>
        <end position="2020"/>
    </location>
</feature>
<feature type="compositionally biased region" description="Low complexity" evidence="6">
    <location>
        <begin position="1927"/>
        <end position="1937"/>
    </location>
</feature>
<feature type="compositionally biased region" description="Basic and acidic residues" evidence="6">
    <location>
        <begin position="1057"/>
        <end position="1077"/>
    </location>
</feature>
<feature type="compositionally biased region" description="Polar residues" evidence="6">
    <location>
        <begin position="664"/>
        <end position="694"/>
    </location>
</feature>
<evidence type="ECO:0000256" key="4">
    <source>
        <dbReference type="PROSITE-ProRule" id="PRU00146"/>
    </source>
</evidence>
<feature type="compositionally biased region" description="Polar residues" evidence="6">
    <location>
        <begin position="859"/>
        <end position="877"/>
    </location>
</feature>
<feature type="compositionally biased region" description="Polar residues" evidence="6">
    <location>
        <begin position="421"/>
        <end position="432"/>
    </location>
</feature>
<feature type="compositionally biased region" description="Polar residues" evidence="6">
    <location>
        <begin position="931"/>
        <end position="946"/>
    </location>
</feature>
<feature type="compositionally biased region" description="Polar residues" evidence="6">
    <location>
        <begin position="1204"/>
        <end position="1233"/>
    </location>
</feature>
<dbReference type="EMBL" id="JAXCGZ010013297">
    <property type="protein sequence ID" value="KAK7072938.1"/>
    <property type="molecule type" value="Genomic_DNA"/>
</dbReference>